<keyword evidence="3" id="KW-1185">Reference proteome</keyword>
<reference evidence="3" key="1">
    <citation type="submission" date="2021-01" db="EMBL/GenBank/DDBJ databases">
        <title>Genome public.</title>
        <authorList>
            <person name="Liu C."/>
            <person name="Sun Q."/>
        </authorList>
    </citation>
    <scope>NUCLEOTIDE SEQUENCE [LARGE SCALE GENOMIC DNA]</scope>
    <source>
        <strain evidence="3">YIM B02505</strain>
    </source>
</reference>
<organism evidence="2 3">
    <name type="scientific">Clostridium yunnanense</name>
    <dbReference type="NCBI Taxonomy" id="2800325"/>
    <lineage>
        <taxon>Bacteria</taxon>
        <taxon>Bacillati</taxon>
        <taxon>Bacillota</taxon>
        <taxon>Clostridia</taxon>
        <taxon>Eubacteriales</taxon>
        <taxon>Clostridiaceae</taxon>
        <taxon>Clostridium</taxon>
    </lineage>
</organism>
<dbReference type="EMBL" id="JAENHN010000027">
    <property type="protein sequence ID" value="MBK1810721.1"/>
    <property type="molecule type" value="Genomic_DNA"/>
</dbReference>
<keyword evidence="1" id="KW-0472">Membrane</keyword>
<protein>
    <submittedName>
        <fullName evidence="2">Uncharacterized protein</fullName>
    </submittedName>
</protein>
<feature type="transmembrane region" description="Helical" evidence="1">
    <location>
        <begin position="6"/>
        <end position="25"/>
    </location>
</feature>
<evidence type="ECO:0000256" key="1">
    <source>
        <dbReference type="SAM" id="Phobius"/>
    </source>
</evidence>
<keyword evidence="1" id="KW-1133">Transmembrane helix</keyword>
<feature type="transmembrane region" description="Helical" evidence="1">
    <location>
        <begin position="37"/>
        <end position="59"/>
    </location>
</feature>
<evidence type="ECO:0000313" key="3">
    <source>
        <dbReference type="Proteomes" id="UP000596739"/>
    </source>
</evidence>
<sequence>MNSSMIFIIFCIVLASGVDLIIKLIKKIYKKNYKKIYLYIAMTVLHVAFLYYGGSYIFLNEKKDISIWVDLVLLICVIIRILTFKTDLIE</sequence>
<evidence type="ECO:0000313" key="2">
    <source>
        <dbReference type="EMBL" id="MBK1810721.1"/>
    </source>
</evidence>
<proteinExistence type="predicted"/>
<comment type="caution">
    <text evidence="2">The sequence shown here is derived from an EMBL/GenBank/DDBJ whole genome shotgun (WGS) entry which is preliminary data.</text>
</comment>
<feature type="transmembrane region" description="Helical" evidence="1">
    <location>
        <begin position="65"/>
        <end position="83"/>
    </location>
</feature>
<accession>A0ABS1EMX7</accession>
<keyword evidence="1" id="KW-0812">Transmembrane</keyword>
<dbReference type="Proteomes" id="UP000596739">
    <property type="component" value="Unassembled WGS sequence"/>
</dbReference>
<gene>
    <name evidence="2" type="ORF">JHL18_08730</name>
</gene>
<dbReference type="RefSeq" id="WP_200268240.1">
    <property type="nucleotide sequence ID" value="NZ_JAENHN010000027.1"/>
</dbReference>
<name>A0ABS1EMX7_9CLOT</name>